<evidence type="ECO:0008006" key="3">
    <source>
        <dbReference type="Google" id="ProtNLM"/>
    </source>
</evidence>
<organism evidence="1 2">
    <name type="scientific">Solirubrobacter deserti</name>
    <dbReference type="NCBI Taxonomy" id="2282478"/>
    <lineage>
        <taxon>Bacteria</taxon>
        <taxon>Bacillati</taxon>
        <taxon>Actinomycetota</taxon>
        <taxon>Thermoleophilia</taxon>
        <taxon>Solirubrobacterales</taxon>
        <taxon>Solirubrobacteraceae</taxon>
        <taxon>Solirubrobacter</taxon>
    </lineage>
</organism>
<gene>
    <name evidence="1" type="ORF">OJ962_03755</name>
</gene>
<sequence length="181" mass="19893">MLTLTQSPRVVPLAEKASSDDRFARVCVFLGIDDPEWGGPRRAVVLAALEATLWLTPKQRRAIVRVQSPRVRLSAPSDAVAFNGELRAAFGCLREEARLHGRLVALGQAWAGSNQVVALATVRDPVLRRVIGTAVAGEVLCRLLDDVRDRRVLTPADEDVLRSAWRAAHPVTPCVRRPPWP</sequence>
<proteinExistence type="predicted"/>
<reference evidence="1" key="1">
    <citation type="submission" date="2022-10" db="EMBL/GenBank/DDBJ databases">
        <title>The WGS of Solirubrobacter sp. CPCC 204708.</title>
        <authorList>
            <person name="Jiang Z."/>
        </authorList>
    </citation>
    <scope>NUCLEOTIDE SEQUENCE</scope>
    <source>
        <strain evidence="1">CPCC 204708</strain>
    </source>
</reference>
<protein>
    <recommendedName>
        <fullName evidence="3">GPP34 family phosphoprotein</fullName>
    </recommendedName>
</protein>
<name>A0ABT4RDI5_9ACTN</name>
<dbReference type="Proteomes" id="UP001147700">
    <property type="component" value="Unassembled WGS sequence"/>
</dbReference>
<dbReference type="EMBL" id="JAPCID010000005">
    <property type="protein sequence ID" value="MDA0136598.1"/>
    <property type="molecule type" value="Genomic_DNA"/>
</dbReference>
<dbReference type="RefSeq" id="WP_270006185.1">
    <property type="nucleotide sequence ID" value="NZ_JAPCID010000005.1"/>
</dbReference>
<keyword evidence="2" id="KW-1185">Reference proteome</keyword>
<evidence type="ECO:0000313" key="1">
    <source>
        <dbReference type="EMBL" id="MDA0136598.1"/>
    </source>
</evidence>
<evidence type="ECO:0000313" key="2">
    <source>
        <dbReference type="Proteomes" id="UP001147700"/>
    </source>
</evidence>
<comment type="caution">
    <text evidence="1">The sequence shown here is derived from an EMBL/GenBank/DDBJ whole genome shotgun (WGS) entry which is preliminary data.</text>
</comment>
<accession>A0ABT4RDI5</accession>